<evidence type="ECO:0000313" key="2">
    <source>
        <dbReference type="Proteomes" id="UP000626220"/>
    </source>
</evidence>
<dbReference type="InterPro" id="IPR029058">
    <property type="entry name" value="AB_hydrolase_fold"/>
</dbReference>
<name>A0A8J3GYQ7_9RHOB</name>
<keyword evidence="2" id="KW-1185">Reference proteome</keyword>
<dbReference type="Proteomes" id="UP000626220">
    <property type="component" value="Unassembled WGS sequence"/>
</dbReference>
<dbReference type="AlphaFoldDB" id="A0A8J3GYQ7"/>
<proteinExistence type="predicted"/>
<organism evidence="1 2">
    <name type="scientific">Seohaeicola zhoushanensis</name>
    <dbReference type="NCBI Taxonomy" id="1569283"/>
    <lineage>
        <taxon>Bacteria</taxon>
        <taxon>Pseudomonadati</taxon>
        <taxon>Pseudomonadota</taxon>
        <taxon>Alphaproteobacteria</taxon>
        <taxon>Rhodobacterales</taxon>
        <taxon>Roseobacteraceae</taxon>
        <taxon>Seohaeicola</taxon>
    </lineage>
</organism>
<accession>A0A8J3GYQ7</accession>
<dbReference type="Gene3D" id="3.40.50.1820">
    <property type="entry name" value="alpha/beta hydrolase"/>
    <property type="match status" value="1"/>
</dbReference>
<reference evidence="1" key="2">
    <citation type="submission" date="2020-09" db="EMBL/GenBank/DDBJ databases">
        <authorList>
            <person name="Sun Q."/>
            <person name="Kim S."/>
        </authorList>
    </citation>
    <scope>NUCLEOTIDE SEQUENCE</scope>
    <source>
        <strain evidence="1">KCTC 42650</strain>
    </source>
</reference>
<reference evidence="1" key="1">
    <citation type="journal article" date="2014" name="Int. J. Syst. Evol. Microbiol.">
        <title>Complete genome sequence of Corynebacterium casei LMG S-19264T (=DSM 44701T), isolated from a smear-ripened cheese.</title>
        <authorList>
            <consortium name="US DOE Joint Genome Institute (JGI-PGF)"/>
            <person name="Walter F."/>
            <person name="Albersmeier A."/>
            <person name="Kalinowski J."/>
            <person name="Ruckert C."/>
        </authorList>
    </citation>
    <scope>NUCLEOTIDE SEQUENCE</scope>
    <source>
        <strain evidence="1">KCTC 42650</strain>
    </source>
</reference>
<sequence>MPDSPGPEAPETLIAAFFAARGRRVDVAVNQMQARFAPREMAAFARLLAESNHPRRAEFLDMRFLTDLPGEDALQPFHRQPISENVSFYSDGAAPADKTLLICFAGLGGRLGVPTPNFLQHLDARRFDVLLLRDPQKSRFRFGVDDLAAHFFGLIEVIRERFRPQTYRRVVTYGNSMGGTAALRAGLFLAAERAIAVGARDSNDPVMLLLGRHPGPAFDPICDCLSERPLAGLIVYPGGCEADAEGARKLRARGAGRIVVVPRLELHNVAAHFWNRGELGGYLAHLIDAPLPGPRHDPGPDAILRRRFFLPSLKRIMALERTDGAGARHSD</sequence>
<dbReference type="EMBL" id="BNCJ01000006">
    <property type="protein sequence ID" value="GHF52407.1"/>
    <property type="molecule type" value="Genomic_DNA"/>
</dbReference>
<evidence type="ECO:0000313" key="1">
    <source>
        <dbReference type="EMBL" id="GHF52407.1"/>
    </source>
</evidence>
<gene>
    <name evidence="1" type="ORF">GCM10017056_24940</name>
</gene>
<protein>
    <recommendedName>
        <fullName evidence="3">Alpha/beta hydrolase</fullName>
    </recommendedName>
</protein>
<comment type="caution">
    <text evidence="1">The sequence shown here is derived from an EMBL/GenBank/DDBJ whole genome shotgun (WGS) entry which is preliminary data.</text>
</comment>
<evidence type="ECO:0008006" key="3">
    <source>
        <dbReference type="Google" id="ProtNLM"/>
    </source>
</evidence>
<dbReference type="SUPFAM" id="SSF53474">
    <property type="entry name" value="alpha/beta-Hydrolases"/>
    <property type="match status" value="1"/>
</dbReference>
<dbReference type="RefSeq" id="WP_189680427.1">
    <property type="nucleotide sequence ID" value="NZ_BNCJ01000006.1"/>
</dbReference>